<dbReference type="EMBL" id="BDGG01000008">
    <property type="protein sequence ID" value="GAV02744.1"/>
    <property type="molecule type" value="Genomic_DNA"/>
</dbReference>
<evidence type="ECO:0000313" key="3">
    <source>
        <dbReference type="Proteomes" id="UP000186922"/>
    </source>
</evidence>
<dbReference type="OrthoDB" id="10585633at2759"/>
<feature type="transmembrane region" description="Helical" evidence="1">
    <location>
        <begin position="6"/>
        <end position="32"/>
    </location>
</feature>
<name>A0A1D1VUU1_RAMVA</name>
<comment type="caution">
    <text evidence="2">The sequence shown here is derived from an EMBL/GenBank/DDBJ whole genome shotgun (WGS) entry which is preliminary data.</text>
</comment>
<gene>
    <name evidence="2" type="primary">RvY_13271-1</name>
    <name evidence="2" type="synonym">RvY_13271.1</name>
    <name evidence="2" type="ORF">RvY_13271</name>
</gene>
<feature type="transmembrane region" description="Helical" evidence="1">
    <location>
        <begin position="94"/>
        <end position="113"/>
    </location>
</feature>
<feature type="transmembrane region" description="Helical" evidence="1">
    <location>
        <begin position="141"/>
        <end position="168"/>
    </location>
</feature>
<organism evidence="2 3">
    <name type="scientific">Ramazzottius varieornatus</name>
    <name type="common">Water bear</name>
    <name type="synonym">Tardigrade</name>
    <dbReference type="NCBI Taxonomy" id="947166"/>
    <lineage>
        <taxon>Eukaryota</taxon>
        <taxon>Metazoa</taxon>
        <taxon>Ecdysozoa</taxon>
        <taxon>Tardigrada</taxon>
        <taxon>Eutardigrada</taxon>
        <taxon>Parachela</taxon>
        <taxon>Hypsibioidea</taxon>
        <taxon>Ramazzottiidae</taxon>
        <taxon>Ramazzottius</taxon>
    </lineage>
</organism>
<evidence type="ECO:0000313" key="2">
    <source>
        <dbReference type="EMBL" id="GAV02744.1"/>
    </source>
</evidence>
<keyword evidence="1" id="KW-0812">Transmembrane</keyword>
<keyword evidence="3" id="KW-1185">Reference proteome</keyword>
<evidence type="ECO:0000256" key="1">
    <source>
        <dbReference type="SAM" id="Phobius"/>
    </source>
</evidence>
<protein>
    <submittedName>
        <fullName evidence="2">Uncharacterized protein</fullName>
    </submittedName>
</protein>
<feature type="transmembrane region" description="Helical" evidence="1">
    <location>
        <begin position="44"/>
        <end position="63"/>
    </location>
</feature>
<keyword evidence="1" id="KW-0472">Membrane</keyword>
<proteinExistence type="predicted"/>
<dbReference type="AlphaFoldDB" id="A0A1D1VUU1"/>
<reference evidence="2 3" key="1">
    <citation type="journal article" date="2016" name="Nat. Commun.">
        <title>Extremotolerant tardigrade genome and improved radiotolerance of human cultured cells by tardigrade-unique protein.</title>
        <authorList>
            <person name="Hashimoto T."/>
            <person name="Horikawa D.D."/>
            <person name="Saito Y."/>
            <person name="Kuwahara H."/>
            <person name="Kozuka-Hata H."/>
            <person name="Shin-I T."/>
            <person name="Minakuchi Y."/>
            <person name="Ohishi K."/>
            <person name="Motoyama A."/>
            <person name="Aizu T."/>
            <person name="Enomoto A."/>
            <person name="Kondo K."/>
            <person name="Tanaka S."/>
            <person name="Hara Y."/>
            <person name="Koshikawa S."/>
            <person name="Sagara H."/>
            <person name="Miura T."/>
            <person name="Yokobori S."/>
            <person name="Miyagawa K."/>
            <person name="Suzuki Y."/>
            <person name="Kubo T."/>
            <person name="Oyama M."/>
            <person name="Kohara Y."/>
            <person name="Fujiyama A."/>
            <person name="Arakawa K."/>
            <person name="Katayama T."/>
            <person name="Toyoda A."/>
            <person name="Kunieda T."/>
        </authorList>
    </citation>
    <scope>NUCLEOTIDE SEQUENCE [LARGE SCALE GENOMIC DNA]</scope>
    <source>
        <strain evidence="2 3">YOKOZUNA-1</strain>
    </source>
</reference>
<dbReference type="Proteomes" id="UP000186922">
    <property type="component" value="Unassembled WGS sequence"/>
</dbReference>
<sequence length="311" mass="33549">MTYFLNLYAVGVIILSLGAFSFGLDAGVAMAGRADARETVYHKIGSGIWGGTISMVGGIMTAMADERLHLPFGCKRRKLSFRSTFQVAPGYQTFFNWLFGLSCVGVLCTLVTLGAKTALTVATTDTCQLQDVYQLWHNFKLFCYASIASIILIPTSILLFLLHLYIVLICTNTVRTMKDKLLAIGAFENQNYEAFREPPAAVHIHSPNTASTSGSSSRGLRGMSSIVEEQDVHQVGSSGLGNVVPVEDSFSRSKELATASTSDLPYLVEREVLRQRLGHSASVPHVVASGSSTSVFATPQGSFSVENESVS</sequence>
<accession>A0A1D1VUU1</accession>
<keyword evidence="1" id="KW-1133">Transmembrane helix</keyword>